<dbReference type="InterPro" id="IPR036116">
    <property type="entry name" value="FN3_sf"/>
</dbReference>
<organism evidence="2 3">
    <name type="scientific">Hondaea fermentalgiana</name>
    <dbReference type="NCBI Taxonomy" id="2315210"/>
    <lineage>
        <taxon>Eukaryota</taxon>
        <taxon>Sar</taxon>
        <taxon>Stramenopiles</taxon>
        <taxon>Bigyra</taxon>
        <taxon>Labyrinthulomycetes</taxon>
        <taxon>Thraustochytrida</taxon>
        <taxon>Thraustochytriidae</taxon>
        <taxon>Hondaea</taxon>
    </lineage>
</organism>
<dbReference type="InterPro" id="IPR013783">
    <property type="entry name" value="Ig-like_fold"/>
</dbReference>
<keyword evidence="1" id="KW-0472">Membrane</keyword>
<keyword evidence="1" id="KW-0812">Transmembrane</keyword>
<dbReference type="InParanoid" id="A0A2R5G325"/>
<feature type="transmembrane region" description="Helical" evidence="1">
    <location>
        <begin position="203"/>
        <end position="223"/>
    </location>
</feature>
<evidence type="ECO:0000313" key="2">
    <source>
        <dbReference type="EMBL" id="GBG25410.1"/>
    </source>
</evidence>
<reference evidence="2 3" key="1">
    <citation type="submission" date="2017-12" db="EMBL/GenBank/DDBJ databases">
        <title>Sequencing, de novo assembly and annotation of complete genome of a new Thraustochytrid species, strain FCC1311.</title>
        <authorList>
            <person name="Sedici K."/>
            <person name="Godart F."/>
            <person name="Aiese Cigliano R."/>
            <person name="Sanseverino W."/>
            <person name="Barakat M."/>
            <person name="Ortet P."/>
            <person name="Marechal E."/>
            <person name="Cagnac O."/>
            <person name="Amato A."/>
        </authorList>
    </citation>
    <scope>NUCLEOTIDE SEQUENCE [LARGE SCALE GENOMIC DNA]</scope>
</reference>
<sequence>MQASATESATVCAKIGVCEVLMLLALLVGLAGTIFAPDLEAPTSPDLLGDAAADSLTLLWNAPIAGCFAGTCKYQLEMQKHIPISKRHQTKPQVSWQIVNGGVVEFEPGHSVHKHKVEGLEHGQAYTFRVRHWVTDMERPGEGGAWGPFSAPSKQIYAEPPPRHRHRSRNRRSPIDFSGFFRDLRVKAWSFVRGTFHVSVQTVHLGLVGVLAGFVVLVTESYVPIVQGLDQVFSMAKLTVFFRVSLAIVVVAALERVSGSTQHMAPIVDGISSVISTVAVLGSAGTAVSLLWWHCSRFDFWLFESAPGFFVATSFFSGVFWRLSRPWVAAHFHRESSPQTVGLIMYLLWLSLMLLSILMVSMTTRALHGSLGKKQGLVYR</sequence>
<evidence type="ECO:0000256" key="1">
    <source>
        <dbReference type="SAM" id="Phobius"/>
    </source>
</evidence>
<feature type="transmembrane region" description="Helical" evidence="1">
    <location>
        <begin position="12"/>
        <end position="36"/>
    </location>
</feature>
<dbReference type="Proteomes" id="UP000241890">
    <property type="component" value="Unassembled WGS sequence"/>
</dbReference>
<keyword evidence="3" id="KW-1185">Reference proteome</keyword>
<feature type="transmembrane region" description="Helical" evidence="1">
    <location>
        <begin position="274"/>
        <end position="293"/>
    </location>
</feature>
<dbReference type="EMBL" id="BEYU01000012">
    <property type="protein sequence ID" value="GBG25410.1"/>
    <property type="molecule type" value="Genomic_DNA"/>
</dbReference>
<dbReference type="InterPro" id="IPR003961">
    <property type="entry name" value="FN3_dom"/>
</dbReference>
<protein>
    <submittedName>
        <fullName evidence="2">Uncharacterized protein</fullName>
    </submittedName>
</protein>
<dbReference type="Gene3D" id="2.60.40.10">
    <property type="entry name" value="Immunoglobulins"/>
    <property type="match status" value="1"/>
</dbReference>
<feature type="transmembrane region" description="Helical" evidence="1">
    <location>
        <begin position="300"/>
        <end position="323"/>
    </location>
</feature>
<feature type="transmembrane region" description="Helical" evidence="1">
    <location>
        <begin position="235"/>
        <end position="254"/>
    </location>
</feature>
<evidence type="ECO:0000313" key="3">
    <source>
        <dbReference type="Proteomes" id="UP000241890"/>
    </source>
</evidence>
<dbReference type="SUPFAM" id="SSF49265">
    <property type="entry name" value="Fibronectin type III"/>
    <property type="match status" value="1"/>
</dbReference>
<keyword evidence="1" id="KW-1133">Transmembrane helix</keyword>
<name>A0A2R5G325_9STRA</name>
<feature type="transmembrane region" description="Helical" evidence="1">
    <location>
        <begin position="343"/>
        <end position="364"/>
    </location>
</feature>
<accession>A0A2R5G325</accession>
<comment type="caution">
    <text evidence="2">The sequence shown here is derived from an EMBL/GenBank/DDBJ whole genome shotgun (WGS) entry which is preliminary data.</text>
</comment>
<gene>
    <name evidence="2" type="ORF">FCC1311_016282</name>
</gene>
<proteinExistence type="predicted"/>
<dbReference type="AlphaFoldDB" id="A0A2R5G325"/>
<dbReference type="CDD" id="cd00063">
    <property type="entry name" value="FN3"/>
    <property type="match status" value="1"/>
</dbReference>